<dbReference type="PANTHER" id="PTHR36451">
    <property type="entry name" value="PAPS-DEPENDENT SULFOTRANSFERASE STF3"/>
    <property type="match status" value="1"/>
</dbReference>
<evidence type="ECO:0000313" key="1">
    <source>
        <dbReference type="EMBL" id="ASR53531.1"/>
    </source>
</evidence>
<proteinExistence type="predicted"/>
<dbReference type="InterPro" id="IPR027417">
    <property type="entry name" value="P-loop_NTPase"/>
</dbReference>
<dbReference type="Gene3D" id="3.40.50.300">
    <property type="entry name" value="P-loop containing nucleotide triphosphate hydrolases"/>
    <property type="match status" value="1"/>
</dbReference>
<dbReference type="InterPro" id="IPR052736">
    <property type="entry name" value="Stf3_sulfotransferase"/>
</dbReference>
<reference evidence="1 2" key="1">
    <citation type="submission" date="2017-03" db="EMBL/GenBank/DDBJ databases">
        <title>Complete genome sequence of Blastomonas fulva degrading microcsystin LR.</title>
        <authorList>
            <person name="Lee H.-g."/>
            <person name="Jin L."/>
            <person name="oh H.-M."/>
        </authorList>
    </citation>
    <scope>NUCLEOTIDE SEQUENCE [LARGE SCALE GENOMIC DNA]</scope>
    <source>
        <strain evidence="1 2">T2</strain>
    </source>
</reference>
<keyword evidence="2" id="KW-1185">Reference proteome</keyword>
<evidence type="ECO:0000313" key="2">
    <source>
        <dbReference type="Proteomes" id="UP000258016"/>
    </source>
</evidence>
<gene>
    <name evidence="1" type="ORF">B5J99_13100</name>
</gene>
<protein>
    <submittedName>
        <fullName evidence="1">Sulfotransferase family protein</fullName>
    </submittedName>
</protein>
<dbReference type="EMBL" id="CP020083">
    <property type="protein sequence ID" value="ASR53531.1"/>
    <property type="molecule type" value="Genomic_DNA"/>
</dbReference>
<organism evidence="1 2">
    <name type="scientific">Blastomonas fulva</name>
    <dbReference type="NCBI Taxonomy" id="1550728"/>
    <lineage>
        <taxon>Bacteria</taxon>
        <taxon>Pseudomonadati</taxon>
        <taxon>Pseudomonadota</taxon>
        <taxon>Alphaproteobacteria</taxon>
        <taxon>Sphingomonadales</taxon>
        <taxon>Sphingomonadaceae</taxon>
        <taxon>Blastomonas</taxon>
    </lineage>
</organism>
<dbReference type="Pfam" id="PF13469">
    <property type="entry name" value="Sulfotransfer_3"/>
    <property type="match status" value="1"/>
</dbReference>
<accession>A0ABM6MC01</accession>
<dbReference type="Proteomes" id="UP000258016">
    <property type="component" value="Chromosome"/>
</dbReference>
<dbReference type="SUPFAM" id="SSF52540">
    <property type="entry name" value="P-loop containing nucleoside triphosphate hydrolases"/>
    <property type="match status" value="1"/>
</dbReference>
<sequence length="387" mass="43079">MTTTVTALDTGTLLAAASTQAGLSDFGDPSFREGLDVLVKALNDEARLTEAASGRVAASIVATLVNRLQVEDHLARHPQLLDAPIVKPTFVFGLPRTGTTLAINLLAADPARRSFMRWEAFASAPPAAKGELRSDPRYHAEQAKLDMSLKYVPHISAMHHEDADSSCECQFAMSPTFCSQVYDSQYDVPSYHAWFMKTDYRPAFRYHKRLMQLLQQDNKGHWTFKNPWHPLYLDALTEIYPDAQLVMTHRDPADVVASACSLVYAVRKLYSEDVDPIAVAEVSLETFGAMIDRTLAYEAKHGAGSIHHIQYKELTADPIGEMHKLYTHFGDALTDDATAAMQNMLDSNPQGKHGKHAYALEDYGLTRDKVYSHFADYIERFAIPVKG</sequence>
<name>A0ABM6MC01_9SPHN</name>
<dbReference type="PANTHER" id="PTHR36451:SF1">
    <property type="entry name" value="OMEGA-HYDROXY-BETA-DIHYDROMENAQUINONE-9 SULFOTRANSFERASE STF3"/>
    <property type="match status" value="1"/>
</dbReference>